<keyword evidence="2" id="KW-1003">Cell membrane</keyword>
<feature type="transmembrane region" description="Helical" evidence="8">
    <location>
        <begin position="114"/>
        <end position="135"/>
    </location>
</feature>
<dbReference type="EMBL" id="LS483426">
    <property type="protein sequence ID" value="SQH24110.1"/>
    <property type="molecule type" value="Genomic_DNA"/>
</dbReference>
<organism evidence="11 12">
    <name type="scientific">Kingella kingae</name>
    <dbReference type="NCBI Taxonomy" id="504"/>
    <lineage>
        <taxon>Bacteria</taxon>
        <taxon>Pseudomonadati</taxon>
        <taxon>Pseudomonadota</taxon>
        <taxon>Betaproteobacteria</taxon>
        <taxon>Neisseriales</taxon>
        <taxon>Neisseriaceae</taxon>
        <taxon>Kingella</taxon>
    </lineage>
</organism>
<dbReference type="NCBIfam" id="NF028537">
    <property type="entry name" value="P_eth_NH2_trans"/>
    <property type="match status" value="1"/>
</dbReference>
<evidence type="ECO:0000256" key="5">
    <source>
        <dbReference type="ARBA" id="ARBA00022692"/>
    </source>
</evidence>
<sequence length="540" mass="61796">MKFPTFQSTQTRLNLLLAIYFAAIFNYALYAKIWQIQEHVWANFLFTVPVFIFLACWLVFTLLALPFVHKIIVPLLLVISASVSYNSIFLDVYFNHDMLTNVMQTTVSESSRLMTVPFIAWIVCLGVVPAILYCRTKIIYRTWWRECLARMGAGCLSILGVLVIAAFFYQDYASVGRNNPTLKNLIVPSNFIGAGISKYKHWKRDNLPYQTLDTQVKQIKTTPNRRVFVMIVGETTRAINWGLNGYARQTTPLLAKRGDSVINFHNVSSCNTFTAGSVPCMFSHMTRTEFNVTRAEKQDNILDMMQRAGIKIVWLNNNSSCKGVCKNTPYIDVTKMNPPEFCHNGECLDNVMLPELDKVLNQIDQSKQDTLIVLHTIGSHGPTYYERYTPEYRQFTPTCDTNEINRCSNQELVNTYDNTILYVDQFINTVIAHLEQHKDWESAVMFASDHGESLGEKGVYLHSTPYEIAPKEQTSIPMIMWFSPTWLQNEKINAGCLRQNAQTQTYSHDNVFSTLFSAMNLDKTQSQTYRADLDILAACR</sequence>
<evidence type="ECO:0000256" key="7">
    <source>
        <dbReference type="ARBA" id="ARBA00023136"/>
    </source>
</evidence>
<feature type="transmembrane region" description="Helical" evidence="8">
    <location>
        <begin position="147"/>
        <end position="169"/>
    </location>
</feature>
<feature type="domain" description="Sulfatase N-terminal" evidence="9">
    <location>
        <begin position="227"/>
        <end position="520"/>
    </location>
</feature>
<evidence type="ECO:0000256" key="6">
    <source>
        <dbReference type="ARBA" id="ARBA00022989"/>
    </source>
</evidence>
<feature type="transmembrane region" description="Helical" evidence="8">
    <location>
        <begin position="72"/>
        <end position="94"/>
    </location>
</feature>
<dbReference type="PANTHER" id="PTHR30443:SF0">
    <property type="entry name" value="PHOSPHOETHANOLAMINE TRANSFERASE EPTA"/>
    <property type="match status" value="1"/>
</dbReference>
<dbReference type="RefSeq" id="WP_003788372.1">
    <property type="nucleotide sequence ID" value="NZ_CP091518.1"/>
</dbReference>
<feature type="domain" description="Phosphoethanolamine transferase N-terminal" evidence="10">
    <location>
        <begin position="53"/>
        <end position="201"/>
    </location>
</feature>
<evidence type="ECO:0000256" key="4">
    <source>
        <dbReference type="ARBA" id="ARBA00022679"/>
    </source>
</evidence>
<feature type="transmembrane region" description="Helical" evidence="8">
    <location>
        <begin position="41"/>
        <end position="65"/>
    </location>
</feature>
<dbReference type="Pfam" id="PF08019">
    <property type="entry name" value="EptA_B_N"/>
    <property type="match status" value="1"/>
</dbReference>
<evidence type="ECO:0000259" key="10">
    <source>
        <dbReference type="Pfam" id="PF08019"/>
    </source>
</evidence>
<dbReference type="GO" id="GO:0009244">
    <property type="term" value="P:lipopolysaccharide core region biosynthetic process"/>
    <property type="evidence" value="ECO:0007669"/>
    <property type="project" value="TreeGrafter"/>
</dbReference>
<keyword evidence="3" id="KW-0997">Cell inner membrane</keyword>
<dbReference type="GO" id="GO:0005886">
    <property type="term" value="C:plasma membrane"/>
    <property type="evidence" value="ECO:0007669"/>
    <property type="project" value="UniProtKB-SubCell"/>
</dbReference>
<feature type="transmembrane region" description="Helical" evidence="8">
    <location>
        <begin position="12"/>
        <end position="29"/>
    </location>
</feature>
<evidence type="ECO:0000259" key="9">
    <source>
        <dbReference type="Pfam" id="PF00884"/>
    </source>
</evidence>
<keyword evidence="5 8" id="KW-0812">Transmembrane</keyword>
<dbReference type="CDD" id="cd16017">
    <property type="entry name" value="LptA"/>
    <property type="match status" value="1"/>
</dbReference>
<dbReference type="AlphaFoldDB" id="A0AAX2J2A9"/>
<accession>A0AAX2J2A9</accession>
<evidence type="ECO:0000256" key="3">
    <source>
        <dbReference type="ARBA" id="ARBA00022519"/>
    </source>
</evidence>
<keyword evidence="7 8" id="KW-0472">Membrane</keyword>
<gene>
    <name evidence="11" type="primary">eptA</name>
    <name evidence="11" type="ORF">NCTC10529_00262</name>
</gene>
<dbReference type="InterPro" id="IPR000917">
    <property type="entry name" value="Sulfatase_N"/>
</dbReference>
<dbReference type="Gene3D" id="3.40.720.10">
    <property type="entry name" value="Alkaline Phosphatase, subunit A"/>
    <property type="match status" value="1"/>
</dbReference>
<dbReference type="InterPro" id="IPR012549">
    <property type="entry name" value="EptA-like_N"/>
</dbReference>
<dbReference type="InterPro" id="IPR058130">
    <property type="entry name" value="PEA_transf_C"/>
</dbReference>
<dbReference type="GO" id="GO:0016776">
    <property type="term" value="F:phosphotransferase activity, phosphate group as acceptor"/>
    <property type="evidence" value="ECO:0007669"/>
    <property type="project" value="TreeGrafter"/>
</dbReference>
<dbReference type="InterPro" id="IPR040423">
    <property type="entry name" value="PEA_transferase"/>
</dbReference>
<dbReference type="PANTHER" id="PTHR30443">
    <property type="entry name" value="INNER MEMBRANE PROTEIN"/>
    <property type="match status" value="1"/>
</dbReference>
<comment type="subcellular location">
    <subcellularLocation>
        <location evidence="1">Cell inner membrane</location>
        <topology evidence="1">Multi-pass membrane protein</topology>
    </subcellularLocation>
</comment>
<dbReference type="EC" id="2.7.-.-" evidence="11"/>
<evidence type="ECO:0000313" key="11">
    <source>
        <dbReference type="EMBL" id="SQH24110.1"/>
    </source>
</evidence>
<evidence type="ECO:0000256" key="2">
    <source>
        <dbReference type="ARBA" id="ARBA00022475"/>
    </source>
</evidence>
<dbReference type="Pfam" id="PF00884">
    <property type="entry name" value="Sulfatase"/>
    <property type="match status" value="1"/>
</dbReference>
<evidence type="ECO:0000313" key="12">
    <source>
        <dbReference type="Proteomes" id="UP000248598"/>
    </source>
</evidence>
<evidence type="ECO:0000256" key="8">
    <source>
        <dbReference type="SAM" id="Phobius"/>
    </source>
</evidence>
<keyword evidence="6 8" id="KW-1133">Transmembrane helix</keyword>
<dbReference type="InterPro" id="IPR017850">
    <property type="entry name" value="Alkaline_phosphatase_core_sf"/>
</dbReference>
<dbReference type="Proteomes" id="UP000248598">
    <property type="component" value="Chromosome 1"/>
</dbReference>
<reference evidence="11 12" key="1">
    <citation type="submission" date="2018-06" db="EMBL/GenBank/DDBJ databases">
        <authorList>
            <consortium name="Pathogen Informatics"/>
            <person name="Doyle S."/>
        </authorList>
    </citation>
    <scope>NUCLEOTIDE SEQUENCE [LARGE SCALE GENOMIC DNA]</scope>
    <source>
        <strain evidence="11 12">NCTC10529</strain>
    </source>
</reference>
<dbReference type="SUPFAM" id="SSF53649">
    <property type="entry name" value="Alkaline phosphatase-like"/>
    <property type="match status" value="1"/>
</dbReference>
<dbReference type="GeneID" id="93261584"/>
<evidence type="ECO:0000256" key="1">
    <source>
        <dbReference type="ARBA" id="ARBA00004429"/>
    </source>
</evidence>
<keyword evidence="4 11" id="KW-0808">Transferase</keyword>
<proteinExistence type="predicted"/>
<name>A0AAX2J2A9_KINKI</name>
<protein>
    <submittedName>
        <fullName evidence="11">Phosphoethanolamine transferase eptA</fullName>
        <ecNumber evidence="11">2.7.-.-</ecNumber>
    </submittedName>
</protein>